<evidence type="ECO:0000256" key="2">
    <source>
        <dbReference type="ARBA" id="ARBA00022737"/>
    </source>
</evidence>
<dbReference type="GO" id="GO:0005829">
    <property type="term" value="C:cytosol"/>
    <property type="evidence" value="ECO:0007669"/>
    <property type="project" value="TreeGrafter"/>
</dbReference>
<dbReference type="GO" id="GO:0140374">
    <property type="term" value="P:antiviral innate immune response"/>
    <property type="evidence" value="ECO:0007669"/>
    <property type="project" value="Ensembl"/>
</dbReference>
<evidence type="ECO:0000256" key="4">
    <source>
        <dbReference type="ARBA" id="ARBA00022859"/>
    </source>
</evidence>
<evidence type="ECO:0000313" key="9">
    <source>
        <dbReference type="Proteomes" id="UP000694385"/>
    </source>
</evidence>
<protein>
    <submittedName>
        <fullName evidence="8">Interferon-induced protein with tetratricopeptide repeats 2</fullName>
    </submittedName>
</protein>
<dbReference type="GO" id="GO:0043065">
    <property type="term" value="P:positive regulation of apoptotic process"/>
    <property type="evidence" value="ECO:0007669"/>
    <property type="project" value="Ensembl"/>
</dbReference>
<dbReference type="GeneTree" id="ENSGT00950000182946"/>
<dbReference type="PANTHER" id="PTHR10271:SF4">
    <property type="entry name" value="INTERFERON-INDUCED PROTEIN WITH TETRATRICOPEPTIDE REPEATS 2"/>
    <property type="match status" value="1"/>
</dbReference>
<dbReference type="GO" id="GO:0003723">
    <property type="term" value="F:RNA binding"/>
    <property type="evidence" value="ECO:0007669"/>
    <property type="project" value="UniProtKB-KW"/>
</dbReference>
<comment type="similarity">
    <text evidence="7">Belongs to the IFIT family.</text>
</comment>
<evidence type="ECO:0000313" key="8">
    <source>
        <dbReference type="Ensembl" id="ENSJJAP00000017545.1"/>
    </source>
</evidence>
<reference evidence="8" key="1">
    <citation type="submission" date="2025-08" db="UniProtKB">
        <authorList>
            <consortium name="Ensembl"/>
        </authorList>
    </citation>
    <scope>IDENTIFICATION</scope>
</reference>
<dbReference type="FunFam" id="1.25.40.10:FF:000036">
    <property type="entry name" value="interferon-induced protein with tetratricopeptide repeats 5"/>
    <property type="match status" value="1"/>
</dbReference>
<dbReference type="GO" id="GO:0035457">
    <property type="term" value="P:cellular response to interferon-alpha"/>
    <property type="evidence" value="ECO:0007669"/>
    <property type="project" value="UniProtKB-ARBA"/>
</dbReference>
<keyword evidence="1" id="KW-0399">Innate immunity</keyword>
<organism evidence="8 9">
    <name type="scientific">Jaculus jaculus</name>
    <name type="common">Lesser Egyptian jerboa</name>
    <dbReference type="NCBI Taxonomy" id="51337"/>
    <lineage>
        <taxon>Eukaryota</taxon>
        <taxon>Metazoa</taxon>
        <taxon>Chordata</taxon>
        <taxon>Craniata</taxon>
        <taxon>Vertebrata</taxon>
        <taxon>Euteleostomi</taxon>
        <taxon>Mammalia</taxon>
        <taxon>Eutheria</taxon>
        <taxon>Euarchontoglires</taxon>
        <taxon>Glires</taxon>
        <taxon>Rodentia</taxon>
        <taxon>Myomorpha</taxon>
        <taxon>Dipodoidea</taxon>
        <taxon>Dipodidae</taxon>
        <taxon>Dipodinae</taxon>
        <taxon>Jaculus</taxon>
    </lineage>
</organism>
<evidence type="ECO:0000256" key="6">
    <source>
        <dbReference type="ARBA" id="ARBA00023118"/>
    </source>
</evidence>
<keyword evidence="5" id="KW-0694">RNA-binding</keyword>
<dbReference type="Gene3D" id="1.25.40.10">
    <property type="entry name" value="Tetratricopeptide repeat domain"/>
    <property type="match status" value="3"/>
</dbReference>
<dbReference type="InterPro" id="IPR011990">
    <property type="entry name" value="TPR-like_helical_dom_sf"/>
</dbReference>
<dbReference type="Pfam" id="PF14559">
    <property type="entry name" value="TPR_19"/>
    <property type="match status" value="1"/>
</dbReference>
<keyword evidence="2" id="KW-0677">Repeat</keyword>
<keyword evidence="6" id="KW-0051">Antiviral defense</keyword>
<evidence type="ECO:0000256" key="3">
    <source>
        <dbReference type="ARBA" id="ARBA00022803"/>
    </source>
</evidence>
<dbReference type="Proteomes" id="UP000694385">
    <property type="component" value="Unassembled WGS sequence"/>
</dbReference>
<evidence type="ECO:0000256" key="1">
    <source>
        <dbReference type="ARBA" id="ARBA00022588"/>
    </source>
</evidence>
<dbReference type="PANTHER" id="PTHR10271">
    <property type="entry name" value="INTERFERON-INDUCED PROTEIN WITH TETRATRICOPEPTIDE REPEATS"/>
    <property type="match status" value="1"/>
</dbReference>
<dbReference type="SMART" id="SM00028">
    <property type="entry name" value="TPR"/>
    <property type="match status" value="3"/>
</dbReference>
<name>A0A8C5L6B0_JACJA</name>
<sequence>MSATETSLESSLQQLKCHFTWNLIEEEESLDEFEDKVFNVYEFLNSEFTATLCNILAYVKQRQGDNEAALECLGQAADFIQREYADQAEIRSLVTWGNYAWVYYHMGRLTEAQAYVDKVRQVCKKFASPYRIERPELDGEEGWARLKCTKNLNERGKVCFEKALEKSPRNPEFTEGWAIAISRLDYRPASQDPIEPLKQAIALNGDNQYVKVLLALKLQKTYEVDRAERLVEEALEKAPDATDVLRMAAKFYQKKGVLDKAIELLGKVSECLPNNAYVHFHIGCLYRSKVLQRLNIRASEISEEREKSVDLVERAVCHLKKAHELNGSLVHVCSYLAGLYAMADQFEQADYYFQKEFSKPLAPAAKQLLHLRYANFQLYQMKCEDEAIHHFMEGMKIKQESKEKEKMKYKLQKIAHGRLSKNDSDPKALHVLMFLREMSKGGLHPAAPLHEAEE</sequence>
<proteinExistence type="inferred from homology"/>
<dbReference type="OMA" id="HIGCCYR"/>
<keyword evidence="9" id="KW-1185">Reference proteome</keyword>
<dbReference type="SUPFAM" id="SSF48452">
    <property type="entry name" value="TPR-like"/>
    <property type="match status" value="2"/>
</dbReference>
<accession>A0A8C5L6B0</accession>
<dbReference type="Ensembl" id="ENSJJAT00000024066.1">
    <property type="protein sequence ID" value="ENSJJAP00000017545.1"/>
    <property type="gene ID" value="ENSJJAG00000019071.1"/>
</dbReference>
<evidence type="ECO:0000256" key="5">
    <source>
        <dbReference type="ARBA" id="ARBA00022884"/>
    </source>
</evidence>
<dbReference type="Pfam" id="PF13424">
    <property type="entry name" value="TPR_12"/>
    <property type="match status" value="1"/>
</dbReference>
<reference evidence="8" key="2">
    <citation type="submission" date="2025-09" db="UniProtKB">
        <authorList>
            <consortium name="Ensembl"/>
        </authorList>
    </citation>
    <scope>IDENTIFICATION</scope>
</reference>
<dbReference type="GO" id="GO:0005783">
    <property type="term" value="C:endoplasmic reticulum"/>
    <property type="evidence" value="ECO:0007669"/>
    <property type="project" value="Ensembl"/>
</dbReference>
<keyword evidence="3" id="KW-0802">TPR repeat</keyword>
<dbReference type="InterPro" id="IPR019734">
    <property type="entry name" value="TPR_rpt"/>
</dbReference>
<dbReference type="AlphaFoldDB" id="A0A8C5L6B0"/>
<keyword evidence="4" id="KW-0391">Immunity</keyword>
<evidence type="ECO:0000256" key="7">
    <source>
        <dbReference type="ARBA" id="ARBA00038336"/>
    </source>
</evidence>